<dbReference type="InterPro" id="IPR037185">
    <property type="entry name" value="EmrE-like"/>
</dbReference>
<keyword evidence="2" id="KW-1003">Cell membrane</keyword>
<dbReference type="PANTHER" id="PTHR42920:SF11">
    <property type="entry name" value="INNER MEMBRANE PROTEIN YTFF"/>
    <property type="match status" value="1"/>
</dbReference>
<feature type="domain" description="EamA" evidence="7">
    <location>
        <begin position="55"/>
        <end position="187"/>
    </location>
</feature>
<dbReference type="AlphaFoldDB" id="Q131X1"/>
<dbReference type="eggNOG" id="COG0697">
    <property type="taxonomic scope" value="Bacteria"/>
</dbReference>
<dbReference type="HOGENOM" id="CLU_033863_4_4_5"/>
<evidence type="ECO:0000256" key="3">
    <source>
        <dbReference type="ARBA" id="ARBA00022692"/>
    </source>
</evidence>
<evidence type="ECO:0000313" key="9">
    <source>
        <dbReference type="Proteomes" id="UP000001818"/>
    </source>
</evidence>
<accession>Q131X1</accession>
<evidence type="ECO:0000256" key="1">
    <source>
        <dbReference type="ARBA" id="ARBA00004651"/>
    </source>
</evidence>
<feature type="transmembrane region" description="Helical" evidence="6">
    <location>
        <begin position="116"/>
        <end position="136"/>
    </location>
</feature>
<dbReference type="Pfam" id="PF00892">
    <property type="entry name" value="EamA"/>
    <property type="match status" value="2"/>
</dbReference>
<feature type="transmembrane region" description="Helical" evidence="6">
    <location>
        <begin position="55"/>
        <end position="74"/>
    </location>
</feature>
<reference evidence="8 9" key="1">
    <citation type="submission" date="2006-03" db="EMBL/GenBank/DDBJ databases">
        <title>Complete sequence of Rhodopseudomonas palustris BisB5.</title>
        <authorList>
            <consortium name="US DOE Joint Genome Institute"/>
            <person name="Copeland A."/>
            <person name="Lucas S."/>
            <person name="Lapidus A."/>
            <person name="Barry K."/>
            <person name="Detter J.C."/>
            <person name="Glavina del Rio T."/>
            <person name="Hammon N."/>
            <person name="Israni S."/>
            <person name="Dalin E."/>
            <person name="Tice H."/>
            <person name="Pitluck S."/>
            <person name="Chain P."/>
            <person name="Malfatti S."/>
            <person name="Shin M."/>
            <person name="Vergez L."/>
            <person name="Schmutz J."/>
            <person name="Larimer F."/>
            <person name="Land M."/>
            <person name="Hauser L."/>
            <person name="Pelletier D.A."/>
            <person name="Kyrpides N."/>
            <person name="Lykidis A."/>
            <person name="Oda Y."/>
            <person name="Harwood C.S."/>
            <person name="Richardson P."/>
        </authorList>
    </citation>
    <scope>NUCLEOTIDE SEQUENCE [LARGE SCALE GENOMIC DNA]</scope>
    <source>
        <strain evidence="8 9">BisB5</strain>
    </source>
</reference>
<feature type="transmembrane region" description="Helical" evidence="6">
    <location>
        <begin position="320"/>
        <end position="337"/>
    </location>
</feature>
<dbReference type="Proteomes" id="UP000001818">
    <property type="component" value="Chromosome"/>
</dbReference>
<gene>
    <name evidence="8" type="ordered locus">RPD_3897</name>
</gene>
<dbReference type="GO" id="GO:0005886">
    <property type="term" value="C:plasma membrane"/>
    <property type="evidence" value="ECO:0007669"/>
    <property type="project" value="UniProtKB-SubCell"/>
</dbReference>
<feature type="transmembrane region" description="Helical" evidence="6">
    <location>
        <begin position="86"/>
        <end position="104"/>
    </location>
</feature>
<evidence type="ECO:0000256" key="6">
    <source>
        <dbReference type="SAM" id="Phobius"/>
    </source>
</evidence>
<evidence type="ECO:0000259" key="7">
    <source>
        <dbReference type="Pfam" id="PF00892"/>
    </source>
</evidence>
<comment type="subcellular location">
    <subcellularLocation>
        <location evidence="1">Cell membrane</location>
        <topology evidence="1">Multi-pass membrane protein</topology>
    </subcellularLocation>
</comment>
<sequence>MNPAGPRNSGVAWHEFGGWTCGGGDFRHKSPPLQQSSQNVPSAPHPFARLTDQPYLLLSLTSLFWAGNAIVGRAAAGHFPPVTLSFLRWAFAFLLVAPFAWRHLIADWKVIRKHLVVMVAISIIGISTFNTLQYTALQYTTALNILLLQSTAPLFVAIWALIVLGARLTLTQALGIMASMAGVVVIILHGDLAQITAIDLNRGDLMFIGALATFGLYTTLTQRRPAMHALSFLAFTFGCGALFLIPLLIWELTVRPAPALDVANAASLAYVVIFPSILAYLCYNRGVRLIGANRSAPFFHLIPVFGSAMAILFLGEQPHLYHAIGYAMVLAGVVVAARKPAAPSA</sequence>
<proteinExistence type="predicted"/>
<keyword evidence="3 6" id="KW-0812">Transmembrane</keyword>
<keyword evidence="5 6" id="KW-0472">Membrane</keyword>
<feature type="transmembrane region" description="Helical" evidence="6">
    <location>
        <begin position="142"/>
        <end position="166"/>
    </location>
</feature>
<dbReference type="InterPro" id="IPR051258">
    <property type="entry name" value="Diverse_Substrate_Transporter"/>
</dbReference>
<feature type="transmembrane region" description="Helical" evidence="6">
    <location>
        <begin position="173"/>
        <end position="190"/>
    </location>
</feature>
<feature type="transmembrane region" description="Helical" evidence="6">
    <location>
        <begin position="262"/>
        <end position="283"/>
    </location>
</feature>
<feature type="transmembrane region" description="Helical" evidence="6">
    <location>
        <begin position="202"/>
        <end position="220"/>
    </location>
</feature>
<dbReference type="SUPFAM" id="SSF103481">
    <property type="entry name" value="Multidrug resistance efflux transporter EmrE"/>
    <property type="match status" value="2"/>
</dbReference>
<dbReference type="EMBL" id="CP000283">
    <property type="protein sequence ID" value="ABE41118.1"/>
    <property type="molecule type" value="Genomic_DNA"/>
</dbReference>
<organism evidence="8 9">
    <name type="scientific">Rhodopseudomonas palustris (strain BisB5)</name>
    <dbReference type="NCBI Taxonomy" id="316057"/>
    <lineage>
        <taxon>Bacteria</taxon>
        <taxon>Pseudomonadati</taxon>
        <taxon>Pseudomonadota</taxon>
        <taxon>Alphaproteobacteria</taxon>
        <taxon>Hyphomicrobiales</taxon>
        <taxon>Nitrobacteraceae</taxon>
        <taxon>Rhodopseudomonas</taxon>
    </lineage>
</organism>
<feature type="domain" description="EamA" evidence="7">
    <location>
        <begin position="202"/>
        <end position="336"/>
    </location>
</feature>
<evidence type="ECO:0000256" key="4">
    <source>
        <dbReference type="ARBA" id="ARBA00022989"/>
    </source>
</evidence>
<feature type="transmembrane region" description="Helical" evidence="6">
    <location>
        <begin position="295"/>
        <end position="314"/>
    </location>
</feature>
<evidence type="ECO:0000256" key="5">
    <source>
        <dbReference type="ARBA" id="ARBA00023136"/>
    </source>
</evidence>
<evidence type="ECO:0000313" key="8">
    <source>
        <dbReference type="EMBL" id="ABE41118.1"/>
    </source>
</evidence>
<dbReference type="PANTHER" id="PTHR42920">
    <property type="entry name" value="OS03G0707200 PROTEIN-RELATED"/>
    <property type="match status" value="1"/>
</dbReference>
<dbReference type="InterPro" id="IPR000620">
    <property type="entry name" value="EamA_dom"/>
</dbReference>
<name>Q131X1_RHOPS</name>
<dbReference type="KEGG" id="rpd:RPD_3897"/>
<evidence type="ECO:0000256" key="2">
    <source>
        <dbReference type="ARBA" id="ARBA00022475"/>
    </source>
</evidence>
<dbReference type="STRING" id="316057.RPD_3897"/>
<protein>
    <recommendedName>
        <fullName evidence="7">EamA domain-containing protein</fullName>
    </recommendedName>
</protein>
<feature type="transmembrane region" description="Helical" evidence="6">
    <location>
        <begin position="232"/>
        <end position="250"/>
    </location>
</feature>
<keyword evidence="4 6" id="KW-1133">Transmembrane helix</keyword>